<keyword evidence="8" id="KW-1185">Reference proteome</keyword>
<feature type="chain" id="PRO_5017252480" description="Sushi domain-containing protein" evidence="5">
    <location>
        <begin position="26"/>
        <end position="320"/>
    </location>
</feature>
<name>A0A3B4CW92_PYGNA</name>
<feature type="disulfide bond" evidence="2">
    <location>
        <begin position="66"/>
        <end position="109"/>
    </location>
</feature>
<dbReference type="GeneID" id="108435103"/>
<dbReference type="Proteomes" id="UP001501920">
    <property type="component" value="Chromosome 1"/>
</dbReference>
<keyword evidence="2" id="KW-0768">Sushi</keyword>
<keyword evidence="4" id="KW-0472">Membrane</keyword>
<reference evidence="7" key="2">
    <citation type="submission" date="2025-08" db="UniProtKB">
        <authorList>
            <consortium name="Ensembl"/>
        </authorList>
    </citation>
    <scope>IDENTIFICATION</scope>
</reference>
<reference evidence="7" key="3">
    <citation type="submission" date="2025-09" db="UniProtKB">
        <authorList>
            <consortium name="Ensembl"/>
        </authorList>
    </citation>
    <scope>IDENTIFICATION</scope>
</reference>
<accession>A0A3B4CW92</accession>
<dbReference type="GeneTree" id="ENSGT00940000166253"/>
<evidence type="ECO:0000313" key="8">
    <source>
        <dbReference type="Proteomes" id="UP001501920"/>
    </source>
</evidence>
<proteinExistence type="predicted"/>
<dbReference type="PROSITE" id="PS50923">
    <property type="entry name" value="SUSHI"/>
    <property type="match status" value="1"/>
</dbReference>
<dbReference type="SUPFAM" id="SSF57535">
    <property type="entry name" value="Complement control module/SCR domain"/>
    <property type="match status" value="1"/>
</dbReference>
<dbReference type="InterPro" id="IPR035976">
    <property type="entry name" value="Sushi/SCR/CCP_sf"/>
</dbReference>
<feature type="signal peptide" evidence="5">
    <location>
        <begin position="1"/>
        <end position="25"/>
    </location>
</feature>
<dbReference type="Gene3D" id="2.10.70.10">
    <property type="entry name" value="Complement Module, domain 1"/>
    <property type="match status" value="1"/>
</dbReference>
<dbReference type="Ensembl" id="ENSPNAT00000022804.2">
    <property type="protein sequence ID" value="ENSPNAP00000014804.1"/>
    <property type="gene ID" value="ENSPNAG00000020798.2"/>
</dbReference>
<evidence type="ECO:0000259" key="6">
    <source>
        <dbReference type="PROSITE" id="PS50923"/>
    </source>
</evidence>
<evidence type="ECO:0000256" key="4">
    <source>
        <dbReference type="SAM" id="Phobius"/>
    </source>
</evidence>
<sequence>MLEGAWKTGLLWPLLCTTTWTLAWALVPTGDSSVSPTLQRTTAFPADEDEENSTLSPASNYTDVLCVSLLPPQRGSFSVEKGTGVSVGTVLAFWCSEGFQLVGSQRISCVLQGGTAHWSNLLPMCEAIPKPEDRGLRVAVLASVVSGIIILAMSVSFVICCLQERMSKDRGERRRRDKDQSCDKSECWLERDEGDWDEFPPPKIYHLSQCLEPHLTLDSPLYMGSLAGYKNYGYQRSQESLLSAPLPGLYHMESQVYPHVVLQKVPTPTAPTVPNTTTAPAYLHLSTPPYKDSLPAQPVLPPYPKPPYSSPSVTTQCPWP</sequence>
<dbReference type="InterPro" id="IPR000436">
    <property type="entry name" value="Sushi_SCR_CCP_dom"/>
</dbReference>
<dbReference type="CDD" id="cd00033">
    <property type="entry name" value="CCP"/>
    <property type="match status" value="1"/>
</dbReference>
<feature type="transmembrane region" description="Helical" evidence="4">
    <location>
        <begin position="138"/>
        <end position="162"/>
    </location>
</feature>
<dbReference type="InterPro" id="IPR053067">
    <property type="entry name" value="SUSD3"/>
</dbReference>
<evidence type="ECO:0000256" key="5">
    <source>
        <dbReference type="SAM" id="SignalP"/>
    </source>
</evidence>
<feature type="region of interest" description="Disordered" evidence="3">
    <location>
        <begin position="294"/>
        <end position="320"/>
    </location>
</feature>
<keyword evidence="4" id="KW-1133">Transmembrane helix</keyword>
<feature type="domain" description="Sushi" evidence="6">
    <location>
        <begin position="64"/>
        <end position="127"/>
    </location>
</feature>
<keyword evidence="5" id="KW-0732">Signal</keyword>
<dbReference type="AlphaFoldDB" id="A0A3B4CW92"/>
<dbReference type="PANTHER" id="PTHR46879">
    <property type="entry name" value="SUSHI DOMAIN-CONTAINING PROTEIN 3"/>
    <property type="match status" value="1"/>
</dbReference>
<keyword evidence="4" id="KW-0812">Transmembrane</keyword>
<evidence type="ECO:0000313" key="7">
    <source>
        <dbReference type="Ensembl" id="ENSPNAP00000014804.1"/>
    </source>
</evidence>
<protein>
    <recommendedName>
        <fullName evidence="6">Sushi domain-containing protein</fullName>
    </recommendedName>
</protein>
<comment type="caution">
    <text evidence="2">Lacks conserved residue(s) required for the propagation of feature annotation.</text>
</comment>
<evidence type="ECO:0000256" key="1">
    <source>
        <dbReference type="ARBA" id="ARBA00023157"/>
    </source>
</evidence>
<evidence type="ECO:0000256" key="2">
    <source>
        <dbReference type="PROSITE-ProRule" id="PRU00302"/>
    </source>
</evidence>
<reference evidence="7 8" key="1">
    <citation type="submission" date="2020-10" db="EMBL/GenBank/DDBJ databases">
        <title>Pygocentrus nattereri (red-bellied piranha) genome, fPygNat1, primary haplotype.</title>
        <authorList>
            <person name="Myers G."/>
            <person name="Meyer A."/>
            <person name="Karagic N."/>
            <person name="Pippel M."/>
            <person name="Winkler S."/>
            <person name="Tracey A."/>
            <person name="Wood J."/>
            <person name="Formenti G."/>
            <person name="Howe K."/>
            <person name="Fedrigo O."/>
            <person name="Jarvis E.D."/>
        </authorList>
    </citation>
    <scope>NUCLEOTIDE SEQUENCE [LARGE SCALE GENOMIC DNA]</scope>
</reference>
<keyword evidence="1 2" id="KW-1015">Disulfide bond</keyword>
<dbReference type="Pfam" id="PF00084">
    <property type="entry name" value="Sushi"/>
    <property type="match status" value="1"/>
</dbReference>
<dbReference type="OrthoDB" id="9939976at2759"/>
<dbReference type="RefSeq" id="XP_017566175.1">
    <property type="nucleotide sequence ID" value="XM_017710686.2"/>
</dbReference>
<dbReference type="PANTHER" id="PTHR46879:SF2">
    <property type="entry name" value="MICROTUBULE-ASSOCIATED SERINE_THREONINE-PROTEIN KINASE 3"/>
    <property type="match status" value="1"/>
</dbReference>
<feature type="compositionally biased region" description="Pro residues" evidence="3">
    <location>
        <begin position="298"/>
        <end position="309"/>
    </location>
</feature>
<organism evidence="7 8">
    <name type="scientific">Pygocentrus nattereri</name>
    <name type="common">Red-bellied piranha</name>
    <dbReference type="NCBI Taxonomy" id="42514"/>
    <lineage>
        <taxon>Eukaryota</taxon>
        <taxon>Metazoa</taxon>
        <taxon>Chordata</taxon>
        <taxon>Craniata</taxon>
        <taxon>Vertebrata</taxon>
        <taxon>Euteleostomi</taxon>
        <taxon>Actinopterygii</taxon>
        <taxon>Neopterygii</taxon>
        <taxon>Teleostei</taxon>
        <taxon>Ostariophysi</taxon>
        <taxon>Characiformes</taxon>
        <taxon>Characoidei</taxon>
        <taxon>Pygocentrus</taxon>
    </lineage>
</organism>
<evidence type="ECO:0000256" key="3">
    <source>
        <dbReference type="SAM" id="MobiDB-lite"/>
    </source>
</evidence>
<dbReference type="SMART" id="SM00032">
    <property type="entry name" value="CCP"/>
    <property type="match status" value="1"/>
</dbReference>